<feature type="region of interest" description="Disordered" evidence="1">
    <location>
        <begin position="1"/>
        <end position="40"/>
    </location>
</feature>
<feature type="region of interest" description="Disordered" evidence="1">
    <location>
        <begin position="431"/>
        <end position="499"/>
    </location>
</feature>
<sequence>MDPSDVPPPPYSERDRQHHHNNDNSRPATSTGHLSPWSAVPSSLPVYPSPPITPSIDASDVTITNNNGFDPPSLSSSSARAYFESRPLPPGFYREVHITHTISVSAASSPDQLPYNPDFGVHDVTPQDWHTFLNFLLPHHATLRNEAIIDRKLLAEEPSAAAGSSLTPHGRSSSSQGRNQASAHLERLRLESTDIHALTPSATVKQEAEAVTFAWNHGFFQPRAIWVRLVFESSLEGRQAQDSDIRDRSHLQTPQYQPPFGLSAPMQPPIFHPPMVFHAQPYGAWHKEQGENGFSFAGINIRDDGFSIGNTVVADRNGIRVGGLIADVHGVRYLDNVIAGRAPFPADPNPGPYLHTRGRPPALGSLPDLQPHQMTNEEVRRLNAELRKAKDQKADFIAEGVDKKALRVEVKGLLLAWKTVERTQRIVKRTEKRARKKVARKERQERKRELRRVKENQAREGSRNAWRNPAIPPPGMGTGVAGPAGPRPPHGPSIHVSPPLHGFPHGPWVVHSAPTTPFGVPPGHGAEGIGPQQRHFPPFPPPGGWPAEERRAQAGVPGYSQAQSERVWTVVTGRPQKYGARPRGSKRRWRN</sequence>
<dbReference type="AlphaFoldDB" id="A0A3N2Q4C1"/>
<organism evidence="2 3">
    <name type="scientific">Sodiomyces alkalinus (strain CBS 110278 / VKM F-3762 / F11)</name>
    <name type="common">Alkaliphilic filamentous fungus</name>
    <dbReference type="NCBI Taxonomy" id="1314773"/>
    <lineage>
        <taxon>Eukaryota</taxon>
        <taxon>Fungi</taxon>
        <taxon>Dikarya</taxon>
        <taxon>Ascomycota</taxon>
        <taxon>Pezizomycotina</taxon>
        <taxon>Sordariomycetes</taxon>
        <taxon>Hypocreomycetidae</taxon>
        <taxon>Glomerellales</taxon>
        <taxon>Plectosphaerellaceae</taxon>
        <taxon>Sodiomyces</taxon>
    </lineage>
</organism>
<evidence type="ECO:0000313" key="3">
    <source>
        <dbReference type="Proteomes" id="UP000272025"/>
    </source>
</evidence>
<dbReference type="OrthoDB" id="5408998at2759"/>
<feature type="compositionally biased region" description="Basic and acidic residues" evidence="1">
    <location>
        <begin position="441"/>
        <end position="462"/>
    </location>
</feature>
<keyword evidence="3" id="KW-1185">Reference proteome</keyword>
<feature type="compositionally biased region" description="Basic residues" evidence="1">
    <location>
        <begin position="431"/>
        <end position="440"/>
    </location>
</feature>
<feature type="region of interest" description="Disordered" evidence="1">
    <location>
        <begin position="160"/>
        <end position="183"/>
    </location>
</feature>
<feature type="compositionally biased region" description="Polar residues" evidence="1">
    <location>
        <begin position="162"/>
        <end position="182"/>
    </location>
</feature>
<gene>
    <name evidence="2" type="ORF">SODALDRAFT_322614</name>
</gene>
<dbReference type="GeneID" id="39578218"/>
<evidence type="ECO:0000313" key="2">
    <source>
        <dbReference type="EMBL" id="ROT41498.1"/>
    </source>
</evidence>
<dbReference type="STRING" id="1314773.A0A3N2Q4C1"/>
<feature type="region of interest" description="Disordered" evidence="1">
    <location>
        <begin position="514"/>
        <end position="591"/>
    </location>
</feature>
<dbReference type="EMBL" id="ML119052">
    <property type="protein sequence ID" value="ROT41498.1"/>
    <property type="molecule type" value="Genomic_DNA"/>
</dbReference>
<name>A0A3N2Q4C1_SODAK</name>
<feature type="region of interest" description="Disordered" evidence="1">
    <location>
        <begin position="348"/>
        <end position="373"/>
    </location>
</feature>
<evidence type="ECO:0000256" key="1">
    <source>
        <dbReference type="SAM" id="MobiDB-lite"/>
    </source>
</evidence>
<protein>
    <submittedName>
        <fullName evidence="2">Uncharacterized protein</fullName>
    </submittedName>
</protein>
<feature type="compositionally biased region" description="Basic and acidic residues" evidence="1">
    <location>
        <begin position="12"/>
        <end position="23"/>
    </location>
</feature>
<dbReference type="Proteomes" id="UP000272025">
    <property type="component" value="Unassembled WGS sequence"/>
</dbReference>
<accession>A0A3N2Q4C1</accession>
<feature type="compositionally biased region" description="Pro residues" evidence="1">
    <location>
        <begin position="1"/>
        <end position="11"/>
    </location>
</feature>
<dbReference type="RefSeq" id="XP_028469304.1">
    <property type="nucleotide sequence ID" value="XM_028609740.1"/>
</dbReference>
<proteinExistence type="predicted"/>
<reference evidence="2 3" key="1">
    <citation type="journal article" date="2018" name="Mol. Ecol.">
        <title>The obligate alkalophilic soda-lake fungus Sodiomyces alkalinus has shifted to a protein diet.</title>
        <authorList>
            <person name="Grum-Grzhimaylo A.A."/>
            <person name="Falkoski D.L."/>
            <person name="van den Heuvel J."/>
            <person name="Valero-Jimenez C.A."/>
            <person name="Min B."/>
            <person name="Choi I.G."/>
            <person name="Lipzen A."/>
            <person name="Daum C.G."/>
            <person name="Aanen D.K."/>
            <person name="Tsang A."/>
            <person name="Henrissat B."/>
            <person name="Bilanenko E.N."/>
            <person name="de Vries R.P."/>
            <person name="van Kan J.A.L."/>
            <person name="Grigoriev I.V."/>
            <person name="Debets A.J.M."/>
        </authorList>
    </citation>
    <scope>NUCLEOTIDE SEQUENCE [LARGE SCALE GENOMIC DNA]</scope>
    <source>
        <strain evidence="2 3">F11</strain>
    </source>
</reference>
<feature type="compositionally biased region" description="Polar residues" evidence="1">
    <location>
        <begin position="24"/>
        <end position="33"/>
    </location>
</feature>